<dbReference type="GO" id="GO:0070198">
    <property type="term" value="P:protein localization to chromosome, telomeric region"/>
    <property type="evidence" value="ECO:0007669"/>
    <property type="project" value="TreeGrafter"/>
</dbReference>
<evidence type="ECO:0000259" key="7">
    <source>
        <dbReference type="Pfam" id="PF10341"/>
    </source>
</evidence>
<dbReference type="EMBL" id="DYDO01000005">
    <property type="protein sequence ID" value="DBA24603.1"/>
    <property type="molecule type" value="Genomic_DNA"/>
</dbReference>
<evidence type="ECO:0000313" key="8">
    <source>
        <dbReference type="EMBL" id="DBA24603.1"/>
    </source>
</evidence>
<feature type="compositionally biased region" description="Low complexity" evidence="6">
    <location>
        <begin position="299"/>
        <end position="310"/>
    </location>
</feature>
<evidence type="ECO:0000256" key="6">
    <source>
        <dbReference type="SAM" id="MobiDB-lite"/>
    </source>
</evidence>
<dbReference type="Pfam" id="PF10341">
    <property type="entry name" value="TPP1"/>
    <property type="match status" value="1"/>
</dbReference>
<dbReference type="InterPro" id="IPR028631">
    <property type="entry name" value="ACD"/>
</dbReference>
<organism evidence="8 9">
    <name type="scientific">Pyxicephalus adspersus</name>
    <name type="common">African bullfrog</name>
    <dbReference type="NCBI Taxonomy" id="30357"/>
    <lineage>
        <taxon>Eukaryota</taxon>
        <taxon>Metazoa</taxon>
        <taxon>Chordata</taxon>
        <taxon>Craniata</taxon>
        <taxon>Vertebrata</taxon>
        <taxon>Euteleostomi</taxon>
        <taxon>Amphibia</taxon>
        <taxon>Batrachia</taxon>
        <taxon>Anura</taxon>
        <taxon>Neobatrachia</taxon>
        <taxon>Ranoidea</taxon>
        <taxon>Pyxicephalidae</taxon>
        <taxon>Pyxicephalinae</taxon>
        <taxon>Pyxicephalus</taxon>
    </lineage>
</organism>
<dbReference type="PANTHER" id="PTHR14487:SF3">
    <property type="entry name" value="ADRENOCORTICAL DYSPLASIA PROTEIN HOMOLOG"/>
    <property type="match status" value="1"/>
</dbReference>
<dbReference type="AlphaFoldDB" id="A0AAV3AH25"/>
<dbReference type="Proteomes" id="UP001181693">
    <property type="component" value="Unassembled WGS sequence"/>
</dbReference>
<dbReference type="Gene3D" id="2.40.50.960">
    <property type="match status" value="1"/>
</dbReference>
<proteinExistence type="predicted"/>
<dbReference type="PANTHER" id="PTHR14487">
    <property type="entry name" value="ADRENOCORTICAL DYSPLASIA PROTEIN ACD"/>
    <property type="match status" value="1"/>
</dbReference>
<evidence type="ECO:0000256" key="2">
    <source>
        <dbReference type="ARBA" id="ARBA00004574"/>
    </source>
</evidence>
<sequence>MPPARSSIGYPWILDAIKKYNGESFMLKPAPAQVVEFLKMPERTEECQFPGAVVHISDRQYYIRAIITREAQETLEREDEHFTLAHIKNKIVILKKCTLSFAAEEDPRRCEFYLTIQHFCILAMEINTVDLLNCNMEPGVRKKIEELWQLYMKELQQTETMSDMNLSDISLTQLLMIASEERLADLKSLAEQCLDLDTYATQEIAPQARTIWSAEIRNNKSNNNSFSIPINLLLISPEEELALEQMSEFRPDVNSDSDVDNEGSDSSQQYNSAKSTLSQEPMDDACNSEPKNPWDNLQSLLVSGSLGSGSEPATSQQNSEKEPAADADTTPDILRYHQDKSLSDSSESQDEISPLDLSKQSSHQIQPEANISTSTNHTGDSSSNFAPHSNQRRLSDCSQSLLSLKPLAQHSLNHIHTSPQGKVAVKNDLPGSHILSHGSESKLEFKIIRNISPIKSRRYKGTDHSPREWKAVKRKQAPEDLDTIFSDLEQQASVHTERPDCAPDLMSTANYGTQTDSKVQERGNMTNDSCMNKKQSLTEQVNKTANTETAVTCGITSLRKKALPYKPSLEFVTKLKTKVENELPAADLPTTSRTGCKSSRGQTSSCLVLLEMKNTLMTHCDGKPFQYKYKPPSAALSARVKSVRIPPDLREWAVKIISKAKDTDP</sequence>
<feature type="compositionally biased region" description="Polar residues" evidence="6">
    <location>
        <begin position="264"/>
        <end position="279"/>
    </location>
</feature>
<evidence type="ECO:0000313" key="9">
    <source>
        <dbReference type="Proteomes" id="UP001181693"/>
    </source>
</evidence>
<dbReference type="GO" id="GO:0007004">
    <property type="term" value="P:telomere maintenance via telomerase"/>
    <property type="evidence" value="ECO:0007669"/>
    <property type="project" value="InterPro"/>
</dbReference>
<evidence type="ECO:0000256" key="5">
    <source>
        <dbReference type="ARBA" id="ARBA00023242"/>
    </source>
</evidence>
<comment type="caution">
    <text evidence="8">The sequence shown here is derived from an EMBL/GenBank/DDBJ whole genome shotgun (WGS) entry which is preliminary data.</text>
</comment>
<feature type="domain" description="Shelterin complex subunit TPP1/Est3" evidence="7">
    <location>
        <begin position="11"/>
        <end position="150"/>
    </location>
</feature>
<feature type="compositionally biased region" description="Polar residues" evidence="6">
    <location>
        <begin position="358"/>
        <end position="389"/>
    </location>
</feature>
<feature type="region of interest" description="Disordered" evidence="6">
    <location>
        <begin position="251"/>
        <end position="394"/>
    </location>
</feature>
<keyword evidence="9" id="KW-1185">Reference proteome</keyword>
<keyword evidence="5" id="KW-0539">Nucleus</keyword>
<reference evidence="8" key="1">
    <citation type="thesis" date="2020" institute="ProQuest LLC" country="789 East Eisenhower Parkway, Ann Arbor, MI, USA">
        <title>Comparative Genomics and Chromosome Evolution.</title>
        <authorList>
            <person name="Mudd A.B."/>
        </authorList>
    </citation>
    <scope>NUCLEOTIDE SEQUENCE</scope>
    <source>
        <strain evidence="8">1538</strain>
        <tissue evidence="8">Blood</tissue>
    </source>
</reference>
<keyword evidence="4" id="KW-0779">Telomere</keyword>
<gene>
    <name evidence="8" type="ORF">GDO54_012234</name>
</gene>
<dbReference type="InterPro" id="IPR019437">
    <property type="entry name" value="TPP1/Est3"/>
</dbReference>
<dbReference type="GO" id="GO:0070187">
    <property type="term" value="C:shelterin complex"/>
    <property type="evidence" value="ECO:0007669"/>
    <property type="project" value="InterPro"/>
</dbReference>
<accession>A0AAV3AH25</accession>
<evidence type="ECO:0000256" key="1">
    <source>
        <dbReference type="ARBA" id="ARBA00004123"/>
    </source>
</evidence>
<dbReference type="GO" id="GO:0032211">
    <property type="term" value="P:negative regulation of telomere maintenance via telomerase"/>
    <property type="evidence" value="ECO:0007669"/>
    <property type="project" value="TreeGrafter"/>
</dbReference>
<keyword evidence="3" id="KW-0158">Chromosome</keyword>
<evidence type="ECO:0000256" key="3">
    <source>
        <dbReference type="ARBA" id="ARBA00022454"/>
    </source>
</evidence>
<name>A0AAV3AH25_PYXAD</name>
<dbReference type="GO" id="GO:0005697">
    <property type="term" value="C:telomerase holoenzyme complex"/>
    <property type="evidence" value="ECO:0007669"/>
    <property type="project" value="InterPro"/>
</dbReference>
<protein>
    <recommendedName>
        <fullName evidence="7">Shelterin complex subunit TPP1/Est3 domain-containing protein</fullName>
    </recommendedName>
</protein>
<dbReference type="GO" id="GO:0016233">
    <property type="term" value="P:telomere capping"/>
    <property type="evidence" value="ECO:0007669"/>
    <property type="project" value="InterPro"/>
</dbReference>
<comment type="subcellular location">
    <subcellularLocation>
        <location evidence="2">Chromosome</location>
        <location evidence="2">Telomere</location>
    </subcellularLocation>
    <subcellularLocation>
        <location evidence="1">Nucleus</location>
    </subcellularLocation>
</comment>
<dbReference type="GO" id="GO:0042162">
    <property type="term" value="F:telomeric DNA binding"/>
    <property type="evidence" value="ECO:0007669"/>
    <property type="project" value="InterPro"/>
</dbReference>
<evidence type="ECO:0000256" key="4">
    <source>
        <dbReference type="ARBA" id="ARBA00022895"/>
    </source>
</evidence>